<evidence type="ECO:0000313" key="8">
    <source>
        <dbReference type="Proteomes" id="UP000655225"/>
    </source>
</evidence>
<dbReference type="GO" id="GO:0016567">
    <property type="term" value="P:protein ubiquitination"/>
    <property type="evidence" value="ECO:0007669"/>
    <property type="project" value="UniProtKB-UniPathway"/>
</dbReference>
<reference evidence="7 8" key="1">
    <citation type="submission" date="2020-04" db="EMBL/GenBank/DDBJ databases">
        <title>Plant Genome Project.</title>
        <authorList>
            <person name="Zhang R.-G."/>
        </authorList>
    </citation>
    <scope>NUCLEOTIDE SEQUENCE [LARGE SCALE GENOMIC DNA]</scope>
    <source>
        <strain evidence="7">YNK0</strain>
        <tissue evidence="7">Leaf</tissue>
    </source>
</reference>
<feature type="domain" description="NPH3" evidence="6">
    <location>
        <begin position="216"/>
        <end position="490"/>
    </location>
</feature>
<dbReference type="PROSITE" id="PS51649">
    <property type="entry name" value="NPH3"/>
    <property type="match status" value="1"/>
</dbReference>
<dbReference type="PANTHER" id="PTHR32370">
    <property type="entry name" value="OS12G0117600 PROTEIN"/>
    <property type="match status" value="1"/>
</dbReference>
<feature type="region of interest" description="Disordered" evidence="4">
    <location>
        <begin position="582"/>
        <end position="616"/>
    </location>
</feature>
<protein>
    <recommendedName>
        <fullName evidence="9">Phototropic-responsive NPH3 family protein</fullName>
    </recommendedName>
</protein>
<evidence type="ECO:0000259" key="5">
    <source>
        <dbReference type="PROSITE" id="PS50097"/>
    </source>
</evidence>
<evidence type="ECO:0000259" key="6">
    <source>
        <dbReference type="PROSITE" id="PS51649"/>
    </source>
</evidence>
<evidence type="ECO:0008006" key="9">
    <source>
        <dbReference type="Google" id="ProtNLM"/>
    </source>
</evidence>
<name>A0A834ZM06_TETSI</name>
<comment type="caution">
    <text evidence="7">The sequence shown here is derived from an EMBL/GenBank/DDBJ whole genome shotgun (WGS) entry which is preliminary data.</text>
</comment>
<dbReference type="UniPathway" id="UPA00143"/>
<evidence type="ECO:0000256" key="4">
    <source>
        <dbReference type="SAM" id="MobiDB-lite"/>
    </source>
</evidence>
<dbReference type="InterPro" id="IPR043454">
    <property type="entry name" value="NPH3/RPT2-like"/>
</dbReference>
<evidence type="ECO:0000256" key="1">
    <source>
        <dbReference type="ARBA" id="ARBA00004906"/>
    </source>
</evidence>
<feature type="compositionally biased region" description="Polar residues" evidence="4">
    <location>
        <begin position="587"/>
        <end position="603"/>
    </location>
</feature>
<dbReference type="OMA" id="NFASQRK"/>
<dbReference type="InterPro" id="IPR000210">
    <property type="entry name" value="BTB/POZ_dom"/>
</dbReference>
<dbReference type="AlphaFoldDB" id="A0A834ZM06"/>
<organism evidence="7 8">
    <name type="scientific">Tetracentron sinense</name>
    <name type="common">Spur-leaf</name>
    <dbReference type="NCBI Taxonomy" id="13715"/>
    <lineage>
        <taxon>Eukaryota</taxon>
        <taxon>Viridiplantae</taxon>
        <taxon>Streptophyta</taxon>
        <taxon>Embryophyta</taxon>
        <taxon>Tracheophyta</taxon>
        <taxon>Spermatophyta</taxon>
        <taxon>Magnoliopsida</taxon>
        <taxon>Trochodendrales</taxon>
        <taxon>Trochodendraceae</taxon>
        <taxon>Tetracentron</taxon>
    </lineage>
</organism>
<keyword evidence="2" id="KW-0833">Ubl conjugation pathway</keyword>
<feature type="compositionally biased region" description="Basic and acidic residues" evidence="4">
    <location>
        <begin position="522"/>
        <end position="535"/>
    </location>
</feature>
<dbReference type="EMBL" id="JABCRI010000003">
    <property type="protein sequence ID" value="KAF8409691.1"/>
    <property type="molecule type" value="Genomic_DNA"/>
</dbReference>
<dbReference type="SUPFAM" id="SSF54695">
    <property type="entry name" value="POZ domain"/>
    <property type="match status" value="1"/>
</dbReference>
<evidence type="ECO:0000256" key="2">
    <source>
        <dbReference type="ARBA" id="ARBA00022786"/>
    </source>
</evidence>
<dbReference type="Proteomes" id="UP000655225">
    <property type="component" value="Unassembled WGS sequence"/>
</dbReference>
<keyword evidence="8" id="KW-1185">Reference proteome</keyword>
<comment type="similarity">
    <text evidence="3">Belongs to the NPH3 family.</text>
</comment>
<dbReference type="InterPro" id="IPR027356">
    <property type="entry name" value="NPH3_dom"/>
</dbReference>
<comment type="pathway">
    <text evidence="1">Protein modification; protein ubiquitination.</text>
</comment>
<dbReference type="InterPro" id="IPR011333">
    <property type="entry name" value="SKP1/BTB/POZ_sf"/>
</dbReference>
<proteinExistence type="inferred from homology"/>
<dbReference type="PROSITE" id="PS50097">
    <property type="entry name" value="BTB"/>
    <property type="match status" value="1"/>
</dbReference>
<feature type="region of interest" description="Disordered" evidence="4">
    <location>
        <begin position="518"/>
        <end position="541"/>
    </location>
</feature>
<gene>
    <name evidence="7" type="ORF">HHK36_005770</name>
</gene>
<evidence type="ECO:0000313" key="7">
    <source>
        <dbReference type="EMBL" id="KAF8409691.1"/>
    </source>
</evidence>
<dbReference type="Gene3D" id="3.30.710.10">
    <property type="entry name" value="Potassium Channel Kv1.1, Chain A"/>
    <property type="match status" value="1"/>
</dbReference>
<feature type="domain" description="BTB" evidence="5">
    <location>
        <begin position="40"/>
        <end position="104"/>
    </location>
</feature>
<evidence type="ECO:0000256" key="3">
    <source>
        <dbReference type="PROSITE-ProRule" id="PRU00982"/>
    </source>
</evidence>
<accession>A0A834ZM06</accession>
<dbReference type="OrthoDB" id="624345at2759"/>
<dbReference type="Pfam" id="PF03000">
    <property type="entry name" value="NPH3"/>
    <property type="match status" value="1"/>
</dbReference>
<sequence>MEVASPKATSVVLSPFSSPHVGALLKIKIIAWSQETGLPVSVRIQVGHKVLDLHKNPLISKSGYFKRALKESTELELPQNFPGGSEVFEMVALFSYGSSMLINPFNVAALRCAAEFLEMTEQYSTGNLCERSDLYLNQVVLQSWDDTLIVVQKCQILLPWSEDLLIVSRCIESLAFMACMEILDPEQRRDQPVITLECLASLAWSYETMKEIASQDLWIKDLIALPFGIFRRIIGSLRRQGMKEKYVSPIIVFYANKWVLSKKIHQFWENTDDRNEDGTAKNKVSVILQGVLDLLPMGEKASRVIPVGFYYVLLSRSLNLSLRNDSKAKLQDQIVSLLHLAQVEDFLLPISGTESISSSMELAIMERIVSTYVSSNKGIGHTPSSSKSLVAGLWDKYLSQIAPDPKMGPKRFMDLIETIPISDRESHDHLYRAMNAFLLEHPDISQEEKASVCKYLICQKLSHETYIEAVQNELMPLRLIVQALFVQQLNTHQAFKDCSDSFRYAHCGEFSGSLASSRYPNPKRENLGESPHKEADGEESVGRPLGFLLQKDLALQGSDFSRKDYESTSFRLQTLEKELESLKRSLQRQNNSNGSEPISSKPQCGSEGRSLSKRRNPFGQVTSCIGSLSFASQRKYASRLLKVFRRITLFGRGKSKRKPGAPGLWPKSL</sequence>